<dbReference type="PANTHER" id="PTHR42648">
    <property type="entry name" value="TRANSPOSASE, PUTATIVE-RELATED"/>
    <property type="match status" value="1"/>
</dbReference>
<dbReference type="GO" id="GO:0006310">
    <property type="term" value="P:DNA recombination"/>
    <property type="evidence" value="ECO:0007669"/>
    <property type="project" value="UniProtKB-KW"/>
</dbReference>
<keyword evidence="6" id="KW-0229">DNA integration</keyword>
<keyword evidence="5" id="KW-0460">Magnesium</keyword>
<protein>
    <submittedName>
        <fullName evidence="10">Uncharacterized protein</fullName>
    </submittedName>
</protein>
<dbReference type="GO" id="GO:0015074">
    <property type="term" value="P:DNA integration"/>
    <property type="evidence" value="ECO:0007669"/>
    <property type="project" value="UniProtKB-KW"/>
</dbReference>
<reference evidence="10 11" key="1">
    <citation type="journal article" date="2022" name="G3 (Bethesda)">
        <title>Whole-genome sequence and methylome profiling of the almond [Prunus dulcis (Mill.) D.A. Webb] cultivar 'Nonpareil'.</title>
        <authorList>
            <person name="D'Amico-Willman K.M."/>
            <person name="Ouma W.Z."/>
            <person name="Meulia T."/>
            <person name="Sideli G.M."/>
            <person name="Gradziel T.M."/>
            <person name="Fresnedo-Ramirez J."/>
        </authorList>
    </citation>
    <scope>NUCLEOTIDE SEQUENCE [LARGE SCALE GENOMIC DNA]</scope>
    <source>
        <strain evidence="10">Clone GOH B32 T37-40</strain>
    </source>
</reference>
<dbReference type="GO" id="GO:0003676">
    <property type="term" value="F:nucleic acid binding"/>
    <property type="evidence" value="ECO:0007669"/>
    <property type="project" value="InterPro"/>
</dbReference>
<evidence type="ECO:0000256" key="9">
    <source>
        <dbReference type="ARBA" id="ARBA00023172"/>
    </source>
</evidence>
<accession>A0AAD4WJS4</accession>
<dbReference type="Gene3D" id="3.30.420.10">
    <property type="entry name" value="Ribonuclease H-like superfamily/Ribonuclease H"/>
    <property type="match status" value="1"/>
</dbReference>
<keyword evidence="11" id="KW-1185">Reference proteome</keyword>
<gene>
    <name evidence="10" type="ORF">L3X38_012672</name>
</gene>
<evidence type="ECO:0000256" key="1">
    <source>
        <dbReference type="ARBA" id="ARBA00022722"/>
    </source>
</evidence>
<keyword evidence="1" id="KW-0540">Nuclease</keyword>
<keyword evidence="9" id="KW-0233">DNA recombination</keyword>
<evidence type="ECO:0000313" key="11">
    <source>
        <dbReference type="Proteomes" id="UP001054821"/>
    </source>
</evidence>
<evidence type="ECO:0000256" key="6">
    <source>
        <dbReference type="ARBA" id="ARBA00022908"/>
    </source>
</evidence>
<evidence type="ECO:0000313" key="10">
    <source>
        <dbReference type="EMBL" id="KAI5344795.1"/>
    </source>
</evidence>
<keyword evidence="8" id="KW-0808">Transferase</keyword>
<dbReference type="InterPro" id="IPR036397">
    <property type="entry name" value="RNaseH_sf"/>
</dbReference>
<evidence type="ECO:0000256" key="5">
    <source>
        <dbReference type="ARBA" id="ARBA00022842"/>
    </source>
</evidence>
<comment type="caution">
    <text evidence="10">The sequence shown here is derived from an EMBL/GenBank/DDBJ whole genome shotgun (WGS) entry which is preliminary data.</text>
</comment>
<evidence type="ECO:0000256" key="8">
    <source>
        <dbReference type="ARBA" id="ARBA00022932"/>
    </source>
</evidence>
<evidence type="ECO:0000256" key="2">
    <source>
        <dbReference type="ARBA" id="ARBA00022723"/>
    </source>
</evidence>
<dbReference type="AlphaFoldDB" id="A0AAD4WJS4"/>
<keyword evidence="4" id="KW-0378">Hydrolase</keyword>
<proteinExistence type="predicted"/>
<dbReference type="GO" id="GO:0016787">
    <property type="term" value="F:hydrolase activity"/>
    <property type="evidence" value="ECO:0007669"/>
    <property type="project" value="UniProtKB-KW"/>
</dbReference>
<keyword evidence="8" id="KW-0239">DNA-directed DNA polymerase</keyword>
<name>A0AAD4WJS4_PRUDU</name>
<dbReference type="GO" id="GO:0003887">
    <property type="term" value="F:DNA-directed DNA polymerase activity"/>
    <property type="evidence" value="ECO:0007669"/>
    <property type="project" value="UniProtKB-KW"/>
</dbReference>
<dbReference type="GO" id="GO:0004519">
    <property type="term" value="F:endonuclease activity"/>
    <property type="evidence" value="ECO:0007669"/>
    <property type="project" value="UniProtKB-KW"/>
</dbReference>
<dbReference type="PANTHER" id="PTHR42648:SF11">
    <property type="entry name" value="TRANSPOSON TY4-P GAG-POL POLYPROTEIN"/>
    <property type="match status" value="1"/>
</dbReference>
<evidence type="ECO:0000256" key="3">
    <source>
        <dbReference type="ARBA" id="ARBA00022759"/>
    </source>
</evidence>
<keyword evidence="3" id="KW-0255">Endonuclease</keyword>
<evidence type="ECO:0000256" key="4">
    <source>
        <dbReference type="ARBA" id="ARBA00022801"/>
    </source>
</evidence>
<sequence length="160" mass="18413">MHSRASRALVENESEKKIKCLRTDRGGEFYSKEFEALCDENRIKRQLTVAYTPQQNESWSTNKTTMQQIQVDDVFDDDDNAHFALFVDSDPITFEEASKKVKWKDAMESEIRSIEKNNTWELTSLTKGHKTIGVKWVFRTKVNEKQAQGSFGGKGIQAEV</sequence>
<dbReference type="InterPro" id="IPR039537">
    <property type="entry name" value="Retrotran_Ty1/copia-like"/>
</dbReference>
<dbReference type="GO" id="GO:0046872">
    <property type="term" value="F:metal ion binding"/>
    <property type="evidence" value="ECO:0007669"/>
    <property type="project" value="UniProtKB-KW"/>
</dbReference>
<organism evidence="10 11">
    <name type="scientific">Prunus dulcis</name>
    <name type="common">Almond</name>
    <name type="synonym">Amygdalus dulcis</name>
    <dbReference type="NCBI Taxonomy" id="3755"/>
    <lineage>
        <taxon>Eukaryota</taxon>
        <taxon>Viridiplantae</taxon>
        <taxon>Streptophyta</taxon>
        <taxon>Embryophyta</taxon>
        <taxon>Tracheophyta</taxon>
        <taxon>Spermatophyta</taxon>
        <taxon>Magnoliopsida</taxon>
        <taxon>eudicotyledons</taxon>
        <taxon>Gunneridae</taxon>
        <taxon>Pentapetalae</taxon>
        <taxon>rosids</taxon>
        <taxon>fabids</taxon>
        <taxon>Rosales</taxon>
        <taxon>Rosaceae</taxon>
        <taxon>Amygdaloideae</taxon>
        <taxon>Amygdaleae</taxon>
        <taxon>Prunus</taxon>
    </lineage>
</organism>
<dbReference type="SUPFAM" id="SSF53098">
    <property type="entry name" value="Ribonuclease H-like"/>
    <property type="match status" value="1"/>
</dbReference>
<dbReference type="GO" id="GO:0003964">
    <property type="term" value="F:RNA-directed DNA polymerase activity"/>
    <property type="evidence" value="ECO:0007669"/>
    <property type="project" value="UniProtKB-KW"/>
</dbReference>
<keyword evidence="7" id="KW-0695">RNA-directed DNA polymerase</keyword>
<dbReference type="InterPro" id="IPR012337">
    <property type="entry name" value="RNaseH-like_sf"/>
</dbReference>
<keyword evidence="2" id="KW-0479">Metal-binding</keyword>
<evidence type="ECO:0000256" key="7">
    <source>
        <dbReference type="ARBA" id="ARBA00022918"/>
    </source>
</evidence>
<dbReference type="Proteomes" id="UP001054821">
    <property type="component" value="Chromosome 2"/>
</dbReference>
<keyword evidence="8" id="KW-0548">Nucleotidyltransferase</keyword>
<dbReference type="EMBL" id="JAJFAZ020000002">
    <property type="protein sequence ID" value="KAI5344795.1"/>
    <property type="molecule type" value="Genomic_DNA"/>
</dbReference>